<keyword evidence="4" id="KW-0804">Transcription</keyword>
<dbReference type="SUPFAM" id="SSF46785">
    <property type="entry name" value="Winged helix' DNA-binding domain"/>
    <property type="match status" value="1"/>
</dbReference>
<organism evidence="6 7">
    <name type="scientific">Luteimonas terrae</name>
    <dbReference type="NCBI Taxonomy" id="1530191"/>
    <lineage>
        <taxon>Bacteria</taxon>
        <taxon>Pseudomonadati</taxon>
        <taxon>Pseudomonadota</taxon>
        <taxon>Gammaproteobacteria</taxon>
        <taxon>Lysobacterales</taxon>
        <taxon>Lysobacteraceae</taxon>
        <taxon>Luteimonas</taxon>
    </lineage>
</organism>
<evidence type="ECO:0000259" key="5">
    <source>
        <dbReference type="PROSITE" id="PS50931"/>
    </source>
</evidence>
<sequence length="308" mass="33532">MELRHLRYMIAIAEELHFTRAAERLGIAQPPLSQQIKQLETEVGTPLFHRSARAVTLTEAGHAFLPHARDAVDEADRAIAAAQRAARGDMGHLRVGFTSSASFNPLVPGIVRRFGELYPDVTMDLAEQATSQLLDALRDERLDVAFLRATAGERDGLDTVELPAEELWVALPSRHPLATHKRIDLLQLAGEAFVLYPRANGRLLYDTMISACANAGFSPRIAQEAPQMASTVHLVAAGVGVALVPASMCQLHASGVTYVRIAGDVPRAQLWLAWPAHVRLSAAAHNLVALVRQDLGPLRRRLPARDGT</sequence>
<dbReference type="RefSeq" id="WP_133393932.1">
    <property type="nucleotide sequence ID" value="NZ_SMTG01000004.1"/>
</dbReference>
<dbReference type="InterPro" id="IPR037410">
    <property type="entry name" value="BudR_PBP2"/>
</dbReference>
<dbReference type="Pfam" id="PF03466">
    <property type="entry name" value="LysR_substrate"/>
    <property type="match status" value="1"/>
</dbReference>
<dbReference type="PROSITE" id="PS50931">
    <property type="entry name" value="HTH_LYSR"/>
    <property type="match status" value="1"/>
</dbReference>
<dbReference type="InterPro" id="IPR000847">
    <property type="entry name" value="LysR_HTH_N"/>
</dbReference>
<protein>
    <submittedName>
        <fullName evidence="6">LysR family transcriptional regulator</fullName>
    </submittedName>
</protein>
<dbReference type="GO" id="GO:0003700">
    <property type="term" value="F:DNA-binding transcription factor activity"/>
    <property type="evidence" value="ECO:0007669"/>
    <property type="project" value="InterPro"/>
</dbReference>
<keyword evidence="7" id="KW-1185">Reference proteome</keyword>
<dbReference type="InterPro" id="IPR036388">
    <property type="entry name" value="WH-like_DNA-bd_sf"/>
</dbReference>
<evidence type="ECO:0000313" key="7">
    <source>
        <dbReference type="Proteomes" id="UP000295543"/>
    </source>
</evidence>
<dbReference type="EMBL" id="SMTG01000004">
    <property type="protein sequence ID" value="TDK30876.1"/>
    <property type="molecule type" value="Genomic_DNA"/>
</dbReference>
<dbReference type="PANTHER" id="PTHR30346:SF30">
    <property type="entry name" value="SMALL NEUTRAL PROTEASE REGULATORY PROTEIN"/>
    <property type="match status" value="1"/>
</dbReference>
<evidence type="ECO:0000256" key="4">
    <source>
        <dbReference type="ARBA" id="ARBA00023163"/>
    </source>
</evidence>
<name>A0A4R5U8S4_9GAMM</name>
<dbReference type="CDD" id="cd08451">
    <property type="entry name" value="PBP2_BudR"/>
    <property type="match status" value="1"/>
</dbReference>
<keyword evidence="2" id="KW-0805">Transcription regulation</keyword>
<dbReference type="SUPFAM" id="SSF53850">
    <property type="entry name" value="Periplasmic binding protein-like II"/>
    <property type="match status" value="1"/>
</dbReference>
<accession>A0A4R5U8S4</accession>
<evidence type="ECO:0000256" key="1">
    <source>
        <dbReference type="ARBA" id="ARBA00009437"/>
    </source>
</evidence>
<feature type="domain" description="HTH lysR-type" evidence="5">
    <location>
        <begin position="1"/>
        <end position="58"/>
    </location>
</feature>
<reference evidence="6 7" key="1">
    <citation type="submission" date="2019-03" db="EMBL/GenBank/DDBJ databases">
        <title>Luteimonas zhaokaii sp.nov., isolated from the rectal contents of Plateau pika in Yushu, Qinghai Province, China.</title>
        <authorList>
            <person name="Zhang G."/>
        </authorList>
    </citation>
    <scope>NUCLEOTIDE SEQUENCE [LARGE SCALE GENOMIC DNA]</scope>
    <source>
        <strain evidence="6 7">THG-MD21</strain>
    </source>
</reference>
<dbReference type="Pfam" id="PF00126">
    <property type="entry name" value="HTH_1"/>
    <property type="match status" value="1"/>
</dbReference>
<keyword evidence="3" id="KW-0238">DNA-binding</keyword>
<gene>
    <name evidence="6" type="ORF">E2F49_11085</name>
</gene>
<dbReference type="InterPro" id="IPR005119">
    <property type="entry name" value="LysR_subst-bd"/>
</dbReference>
<dbReference type="InterPro" id="IPR036390">
    <property type="entry name" value="WH_DNA-bd_sf"/>
</dbReference>
<dbReference type="AlphaFoldDB" id="A0A4R5U8S4"/>
<dbReference type="Gene3D" id="1.10.10.10">
    <property type="entry name" value="Winged helix-like DNA-binding domain superfamily/Winged helix DNA-binding domain"/>
    <property type="match status" value="1"/>
</dbReference>
<dbReference type="OrthoDB" id="5289754at2"/>
<dbReference type="GO" id="GO:0003677">
    <property type="term" value="F:DNA binding"/>
    <property type="evidence" value="ECO:0007669"/>
    <property type="project" value="UniProtKB-KW"/>
</dbReference>
<proteinExistence type="inferred from homology"/>
<dbReference type="FunFam" id="1.10.10.10:FF:000001">
    <property type="entry name" value="LysR family transcriptional regulator"/>
    <property type="match status" value="1"/>
</dbReference>
<dbReference type="Proteomes" id="UP000295543">
    <property type="component" value="Unassembled WGS sequence"/>
</dbReference>
<evidence type="ECO:0000256" key="3">
    <source>
        <dbReference type="ARBA" id="ARBA00023125"/>
    </source>
</evidence>
<comment type="similarity">
    <text evidence="1">Belongs to the LysR transcriptional regulatory family.</text>
</comment>
<dbReference type="PRINTS" id="PR00039">
    <property type="entry name" value="HTHLYSR"/>
</dbReference>
<comment type="caution">
    <text evidence="6">The sequence shown here is derived from an EMBL/GenBank/DDBJ whole genome shotgun (WGS) entry which is preliminary data.</text>
</comment>
<dbReference type="Gene3D" id="3.40.190.10">
    <property type="entry name" value="Periplasmic binding protein-like II"/>
    <property type="match status" value="2"/>
</dbReference>
<dbReference type="GO" id="GO:0032993">
    <property type="term" value="C:protein-DNA complex"/>
    <property type="evidence" value="ECO:0007669"/>
    <property type="project" value="TreeGrafter"/>
</dbReference>
<evidence type="ECO:0000256" key="2">
    <source>
        <dbReference type="ARBA" id="ARBA00023015"/>
    </source>
</evidence>
<evidence type="ECO:0000313" key="6">
    <source>
        <dbReference type="EMBL" id="TDK30876.1"/>
    </source>
</evidence>
<dbReference type="PANTHER" id="PTHR30346">
    <property type="entry name" value="TRANSCRIPTIONAL DUAL REGULATOR HCAR-RELATED"/>
    <property type="match status" value="1"/>
</dbReference>